<feature type="transmembrane region" description="Helical" evidence="2">
    <location>
        <begin position="12"/>
        <end position="33"/>
    </location>
</feature>
<evidence type="ECO:0000313" key="4">
    <source>
        <dbReference type="Proteomes" id="UP000245771"/>
    </source>
</evidence>
<dbReference type="RefSeq" id="XP_025358253.1">
    <property type="nucleotide sequence ID" value="XM_025500292.1"/>
</dbReference>
<protein>
    <submittedName>
        <fullName evidence="3">Uncharacterized protein</fullName>
    </submittedName>
</protein>
<keyword evidence="2" id="KW-0812">Transmembrane</keyword>
<keyword evidence="4" id="KW-1185">Reference proteome</keyword>
<feature type="region of interest" description="Disordered" evidence="1">
    <location>
        <begin position="67"/>
        <end position="94"/>
    </location>
</feature>
<dbReference type="GeneID" id="37022073"/>
<organism evidence="3 4">
    <name type="scientific">Meira miltonrushii</name>
    <dbReference type="NCBI Taxonomy" id="1280837"/>
    <lineage>
        <taxon>Eukaryota</taxon>
        <taxon>Fungi</taxon>
        <taxon>Dikarya</taxon>
        <taxon>Basidiomycota</taxon>
        <taxon>Ustilaginomycotina</taxon>
        <taxon>Exobasidiomycetes</taxon>
        <taxon>Exobasidiales</taxon>
        <taxon>Brachybasidiaceae</taxon>
        <taxon>Meira</taxon>
    </lineage>
</organism>
<proteinExistence type="predicted"/>
<evidence type="ECO:0000313" key="3">
    <source>
        <dbReference type="EMBL" id="PWN37951.1"/>
    </source>
</evidence>
<feature type="compositionally biased region" description="Basic and acidic residues" evidence="1">
    <location>
        <begin position="67"/>
        <end position="79"/>
    </location>
</feature>
<keyword evidence="2" id="KW-1133">Transmembrane helix</keyword>
<evidence type="ECO:0000256" key="1">
    <source>
        <dbReference type="SAM" id="MobiDB-lite"/>
    </source>
</evidence>
<dbReference type="InParanoid" id="A0A316VP92"/>
<dbReference type="Proteomes" id="UP000245771">
    <property type="component" value="Unassembled WGS sequence"/>
</dbReference>
<gene>
    <name evidence="3" type="ORF">FA14DRAFT_170711</name>
</gene>
<reference evidence="3 4" key="1">
    <citation type="journal article" date="2018" name="Mol. Biol. Evol.">
        <title>Broad Genomic Sampling Reveals a Smut Pathogenic Ancestry of the Fungal Clade Ustilaginomycotina.</title>
        <authorList>
            <person name="Kijpornyongpan T."/>
            <person name="Mondo S.J."/>
            <person name="Barry K."/>
            <person name="Sandor L."/>
            <person name="Lee J."/>
            <person name="Lipzen A."/>
            <person name="Pangilinan J."/>
            <person name="LaButti K."/>
            <person name="Hainaut M."/>
            <person name="Henrissat B."/>
            <person name="Grigoriev I.V."/>
            <person name="Spatafora J.W."/>
            <person name="Aime M.C."/>
        </authorList>
    </citation>
    <scope>NUCLEOTIDE SEQUENCE [LARGE SCALE GENOMIC DNA]</scope>
    <source>
        <strain evidence="3 4">MCA 3882</strain>
    </source>
</reference>
<accession>A0A316VP92</accession>
<keyword evidence="2" id="KW-0472">Membrane</keyword>
<dbReference type="OrthoDB" id="10647862at2759"/>
<evidence type="ECO:0000256" key="2">
    <source>
        <dbReference type="SAM" id="Phobius"/>
    </source>
</evidence>
<dbReference type="AlphaFoldDB" id="A0A316VP92"/>
<dbReference type="EMBL" id="KZ819602">
    <property type="protein sequence ID" value="PWN37951.1"/>
    <property type="molecule type" value="Genomic_DNA"/>
</dbReference>
<feature type="transmembrane region" description="Helical" evidence="2">
    <location>
        <begin position="314"/>
        <end position="333"/>
    </location>
</feature>
<name>A0A316VP92_9BASI</name>
<sequence>MHSHLSIMRSTSKVFFICDIVSLVFFILLLSSITAPVKGDLHVVRERGRHPAHFKRVSINARDANVLDHDSQDVKRQDNSDDEQSSTTESTSETFSNAISTVFVSPTDRLPTASWTFPSTVTPTSTATINLSSMIVTANNATLPTPITTTVNTSPVPLYVPPYDPLADPGKYNVQYFGPGNGHSTVYQVVYSGNAQRGPITATMVADAGNAKLFGAQQSTVIDGQSTNVWAAVSCGYQDGLVSSVASPSAGYCIYYNNHDHVTSTWTTEITQIAAETTITPSPGAVESSIASVKSVHGQYAAKPSLSNSAYAEFAMSTQLVAILLVLVTFVYFG</sequence>
<feature type="compositionally biased region" description="Low complexity" evidence="1">
    <location>
        <begin position="85"/>
        <end position="94"/>
    </location>
</feature>